<accession>A0A8R7UKB6</accession>
<evidence type="ECO:0000313" key="2">
    <source>
        <dbReference type="EnsemblPlants" id="TuG1812G0500003493.01.T01.cds468453"/>
    </source>
</evidence>
<reference evidence="2" key="3">
    <citation type="submission" date="2022-06" db="UniProtKB">
        <authorList>
            <consortium name="EnsemblPlants"/>
        </authorList>
    </citation>
    <scope>IDENTIFICATION</scope>
</reference>
<protein>
    <submittedName>
        <fullName evidence="2">Uncharacterized protein</fullName>
    </submittedName>
</protein>
<keyword evidence="3" id="KW-1185">Reference proteome</keyword>
<evidence type="ECO:0000256" key="1">
    <source>
        <dbReference type="SAM" id="MobiDB-lite"/>
    </source>
</evidence>
<dbReference type="Gramene" id="TuG1812G0500003493.01.T01">
    <property type="protein sequence ID" value="TuG1812G0500003493.01.T01.cds468453"/>
    <property type="gene ID" value="TuG1812G0500003493.01"/>
</dbReference>
<name>A0A8R7UKB6_TRIUA</name>
<proteinExistence type="predicted"/>
<organism evidence="2 3">
    <name type="scientific">Triticum urartu</name>
    <name type="common">Red wild einkorn</name>
    <name type="synonym">Crithodium urartu</name>
    <dbReference type="NCBI Taxonomy" id="4572"/>
    <lineage>
        <taxon>Eukaryota</taxon>
        <taxon>Viridiplantae</taxon>
        <taxon>Streptophyta</taxon>
        <taxon>Embryophyta</taxon>
        <taxon>Tracheophyta</taxon>
        <taxon>Spermatophyta</taxon>
        <taxon>Magnoliopsida</taxon>
        <taxon>Liliopsida</taxon>
        <taxon>Poales</taxon>
        <taxon>Poaceae</taxon>
        <taxon>BOP clade</taxon>
        <taxon>Pooideae</taxon>
        <taxon>Triticodae</taxon>
        <taxon>Triticeae</taxon>
        <taxon>Triticinae</taxon>
        <taxon>Triticum</taxon>
    </lineage>
</organism>
<evidence type="ECO:0000313" key="3">
    <source>
        <dbReference type="Proteomes" id="UP000015106"/>
    </source>
</evidence>
<sequence>MRMKNYAKTRAAKAKLAAAPPRPLTDHPPAL</sequence>
<feature type="region of interest" description="Disordered" evidence="1">
    <location>
        <begin position="1"/>
        <end position="31"/>
    </location>
</feature>
<dbReference type="Proteomes" id="UP000015106">
    <property type="component" value="Chromosome 5"/>
</dbReference>
<dbReference type="AlphaFoldDB" id="A0A8R7UKB6"/>
<reference evidence="2" key="2">
    <citation type="submission" date="2018-03" db="EMBL/GenBank/DDBJ databases">
        <title>The Triticum urartu genome reveals the dynamic nature of wheat genome evolution.</title>
        <authorList>
            <person name="Ling H."/>
            <person name="Ma B."/>
            <person name="Shi X."/>
            <person name="Liu H."/>
            <person name="Dong L."/>
            <person name="Sun H."/>
            <person name="Cao Y."/>
            <person name="Gao Q."/>
            <person name="Zheng S."/>
            <person name="Li Y."/>
            <person name="Yu Y."/>
            <person name="Du H."/>
            <person name="Qi M."/>
            <person name="Li Y."/>
            <person name="Yu H."/>
            <person name="Cui Y."/>
            <person name="Wang N."/>
            <person name="Chen C."/>
            <person name="Wu H."/>
            <person name="Zhao Y."/>
            <person name="Zhang J."/>
            <person name="Li Y."/>
            <person name="Zhou W."/>
            <person name="Zhang B."/>
            <person name="Hu W."/>
            <person name="Eijk M."/>
            <person name="Tang J."/>
            <person name="Witsenboer H."/>
            <person name="Zhao S."/>
            <person name="Li Z."/>
            <person name="Zhang A."/>
            <person name="Wang D."/>
            <person name="Liang C."/>
        </authorList>
    </citation>
    <scope>NUCLEOTIDE SEQUENCE [LARGE SCALE GENOMIC DNA]</scope>
    <source>
        <strain evidence="2">cv. G1812</strain>
    </source>
</reference>
<feature type="compositionally biased region" description="Basic residues" evidence="1">
    <location>
        <begin position="1"/>
        <end position="13"/>
    </location>
</feature>
<reference evidence="3" key="1">
    <citation type="journal article" date="2013" name="Nature">
        <title>Draft genome of the wheat A-genome progenitor Triticum urartu.</title>
        <authorList>
            <person name="Ling H.Q."/>
            <person name="Zhao S."/>
            <person name="Liu D."/>
            <person name="Wang J."/>
            <person name="Sun H."/>
            <person name="Zhang C."/>
            <person name="Fan H."/>
            <person name="Li D."/>
            <person name="Dong L."/>
            <person name="Tao Y."/>
            <person name="Gao C."/>
            <person name="Wu H."/>
            <person name="Li Y."/>
            <person name="Cui Y."/>
            <person name="Guo X."/>
            <person name="Zheng S."/>
            <person name="Wang B."/>
            <person name="Yu K."/>
            <person name="Liang Q."/>
            <person name="Yang W."/>
            <person name="Lou X."/>
            <person name="Chen J."/>
            <person name="Feng M."/>
            <person name="Jian J."/>
            <person name="Zhang X."/>
            <person name="Luo G."/>
            <person name="Jiang Y."/>
            <person name="Liu J."/>
            <person name="Wang Z."/>
            <person name="Sha Y."/>
            <person name="Zhang B."/>
            <person name="Wu H."/>
            <person name="Tang D."/>
            <person name="Shen Q."/>
            <person name="Xue P."/>
            <person name="Zou S."/>
            <person name="Wang X."/>
            <person name="Liu X."/>
            <person name="Wang F."/>
            <person name="Yang Y."/>
            <person name="An X."/>
            <person name="Dong Z."/>
            <person name="Zhang K."/>
            <person name="Zhang X."/>
            <person name="Luo M.C."/>
            <person name="Dvorak J."/>
            <person name="Tong Y."/>
            <person name="Wang J."/>
            <person name="Yang H."/>
            <person name="Li Z."/>
            <person name="Wang D."/>
            <person name="Zhang A."/>
            <person name="Wang J."/>
        </authorList>
    </citation>
    <scope>NUCLEOTIDE SEQUENCE</scope>
    <source>
        <strain evidence="3">cv. G1812</strain>
    </source>
</reference>
<dbReference type="EnsemblPlants" id="TuG1812G0500003493.01.T01">
    <property type="protein sequence ID" value="TuG1812G0500003493.01.T01.cds468453"/>
    <property type="gene ID" value="TuG1812G0500003493.01"/>
</dbReference>